<evidence type="ECO:0000313" key="2">
    <source>
        <dbReference type="Proteomes" id="UP000773462"/>
    </source>
</evidence>
<sequence>MSTSTKWENVIKELFSTKNTFFTASELINVLSEKLEISREYSRQIIKRAVNKKFIKNSHPFKFKNGQYVYMGVTDTLDLKTLINISKLYKPSMYRVLTLLFKEDKLLSFYEARKAAATPVENIDRYKLTRLDDEIKELIHHDYICTVKDSEKNIIYITTKEMEDSPLLSTMMKNHYEKMRLDSMFIPDIIRWLKEHNLIDSDMLLYRRTDNPSIGAKHNDFLWDFYSYTNTTGFSINTGKKDKQTLLVMDVLVHRPYSKEDLDGFYNRIQSVRHSTHSEARKVLPIIIFNEIPQEVKKEIRRLQILNFSLPSVFGMKVSELIQRLTDIRKASAGTFHTEDQSSDIIEDIEKTLKLMDESGQIDNLQNIKGALFESLMYVVISNIFPHNSRLNHSKMIKPYEYDVIVQRDEEVIIIELKGLKNSTIINLGDYKTNATVKWFFGNTLPHAKRAYTIPSSPFEYNKTKIKACYITSANFSEEALHWLEEINKSKLKPETLDCFYDRKRLLKLIKTHENLSSLRKSTAFIDILEKFYLKEQ</sequence>
<reference evidence="1 2" key="1">
    <citation type="submission" date="2021-03" db="EMBL/GenBank/DDBJ databases">
        <title>Genomic Encyclopedia of Type Strains, Phase IV (KMG-IV): sequencing the most valuable type-strain genomes for metagenomic binning, comparative biology and taxonomic classification.</title>
        <authorList>
            <person name="Goeker M."/>
        </authorList>
    </citation>
    <scope>NUCLEOTIDE SEQUENCE [LARGE SCALE GENOMIC DNA]</scope>
    <source>
        <strain evidence="1 2">DSM 101953</strain>
    </source>
</reference>
<dbReference type="Proteomes" id="UP000773462">
    <property type="component" value="Unassembled WGS sequence"/>
</dbReference>
<protein>
    <recommendedName>
        <fullName evidence="3">NERD domain-containing protein</fullName>
    </recommendedName>
</protein>
<dbReference type="RefSeq" id="WP_209869191.1">
    <property type="nucleotide sequence ID" value="NZ_JAGGLV010000001.1"/>
</dbReference>
<name>A0ABS4NMC6_9BACL</name>
<evidence type="ECO:0008006" key="3">
    <source>
        <dbReference type="Google" id="ProtNLM"/>
    </source>
</evidence>
<proteinExistence type="predicted"/>
<organism evidence="1 2">
    <name type="scientific">Paenibacillus silagei</name>
    <dbReference type="NCBI Taxonomy" id="1670801"/>
    <lineage>
        <taxon>Bacteria</taxon>
        <taxon>Bacillati</taxon>
        <taxon>Bacillota</taxon>
        <taxon>Bacilli</taxon>
        <taxon>Bacillales</taxon>
        <taxon>Paenibacillaceae</taxon>
        <taxon>Paenibacillus</taxon>
    </lineage>
</organism>
<dbReference type="EMBL" id="JAGGLV010000001">
    <property type="protein sequence ID" value="MBP2110502.1"/>
    <property type="molecule type" value="Genomic_DNA"/>
</dbReference>
<accession>A0ABS4NMC6</accession>
<gene>
    <name evidence="1" type="ORF">J2Z70_000641</name>
</gene>
<comment type="caution">
    <text evidence="1">The sequence shown here is derived from an EMBL/GenBank/DDBJ whole genome shotgun (WGS) entry which is preliminary data.</text>
</comment>
<keyword evidence="2" id="KW-1185">Reference proteome</keyword>
<evidence type="ECO:0000313" key="1">
    <source>
        <dbReference type="EMBL" id="MBP2110502.1"/>
    </source>
</evidence>